<gene>
    <name evidence="2" type="ORF">NKOR_00610</name>
</gene>
<dbReference type="Pfam" id="PF13482">
    <property type="entry name" value="RNase_H_2"/>
    <property type="match status" value="1"/>
</dbReference>
<proteinExistence type="predicted"/>
<evidence type="ECO:0000313" key="3">
    <source>
        <dbReference type="Proteomes" id="UP000006101"/>
    </source>
</evidence>
<evidence type="ECO:0000259" key="1">
    <source>
        <dbReference type="Pfam" id="PF13482"/>
    </source>
</evidence>
<dbReference type="KEGG" id="nkr:NKOR_00610"/>
<dbReference type="STRING" id="1229908.NKOR_00610"/>
<dbReference type="HOGENOM" id="CLU_1451358_0_0_2"/>
<dbReference type="EMBL" id="CP003842">
    <property type="protein sequence ID" value="AFS80040.1"/>
    <property type="molecule type" value="Genomic_DNA"/>
</dbReference>
<reference evidence="2 3" key="1">
    <citation type="journal article" date="2012" name="J. Bacteriol.">
        <title>Draft Genome Sequence of an Ammonia-Oxidizing Archaeon, "Candidatus Nitrosopumilus koreensis" AR1, from Marine Sediment.</title>
        <authorList>
            <person name="Park S.J."/>
            <person name="Kim J.G."/>
            <person name="Jung M.Y."/>
            <person name="Kim S.J."/>
            <person name="Cha I.T."/>
            <person name="Kwon K."/>
            <person name="Lee J.H."/>
            <person name="Rhee S.K."/>
        </authorList>
    </citation>
    <scope>NUCLEOTIDE SEQUENCE [LARGE SCALE GENOMIC DNA]</scope>
    <source>
        <strain evidence="2 3">AR1</strain>
    </source>
</reference>
<dbReference type="Proteomes" id="UP000006101">
    <property type="component" value="Chromosome"/>
</dbReference>
<keyword evidence="3" id="KW-1185">Reference proteome</keyword>
<dbReference type="PATRIC" id="fig|1229908.8.peg.128"/>
<feature type="domain" description="YprB ribonuclease H-like" evidence="1">
    <location>
        <begin position="12"/>
        <end position="131"/>
    </location>
</feature>
<accession>K0B556</accession>
<evidence type="ECO:0000313" key="2">
    <source>
        <dbReference type="EMBL" id="AFS80040.1"/>
    </source>
</evidence>
<dbReference type="InterPro" id="IPR012337">
    <property type="entry name" value="RNaseH-like_sf"/>
</dbReference>
<sequence>MGGRKIKLPHYYFDIETTGLDPKVDEILTIQYQKISVHTGEAVGPLTILSSWEYSEEDIVKEIAVNMLDEYPWNFVPVGNNLTFEFKFLSEKFRKYLGTEIDVEFFVTRPHIDLKSVMILANSGKFKGCHLVLGKQGNGSEVPTWYENGEFQKIIEYVKDEANCFLNFTSEAQKVLGNRFTGGQRNV</sequence>
<dbReference type="SUPFAM" id="SSF53098">
    <property type="entry name" value="Ribonuclease H-like"/>
    <property type="match status" value="1"/>
</dbReference>
<dbReference type="InterPro" id="IPR038720">
    <property type="entry name" value="YprB_RNase_H-like_dom"/>
</dbReference>
<protein>
    <recommendedName>
        <fullName evidence="1">YprB ribonuclease H-like domain-containing protein</fullName>
    </recommendedName>
</protein>
<organism evidence="2 3">
    <name type="scientific">Candidatus Nitrosopumilus koreensis AR1</name>
    <dbReference type="NCBI Taxonomy" id="1229908"/>
    <lineage>
        <taxon>Archaea</taxon>
        <taxon>Nitrososphaerota</taxon>
        <taxon>Nitrososphaeria</taxon>
        <taxon>Nitrosopumilales</taxon>
        <taxon>Nitrosopumilaceae</taxon>
        <taxon>Nitrosopumilus</taxon>
    </lineage>
</organism>
<name>K0B556_9ARCH</name>
<dbReference type="AlphaFoldDB" id="K0B556"/>